<accession>A0A9D4MB12</accession>
<sequence length="148" mass="16482">MLTQLDEINTLCDEAQCRRDGMCACTFTQKIPSDKLIQMVFTNIGNGSGWSHPIHLHGHTFNVIKMGLGSYTPDTGILVAPNQDIICTDGRKFCSTMRWKDSSRNNGNVTGMNEDPPQKDTIVLPTGLFIYILLAFCPIHLRLPKTVN</sequence>
<dbReference type="GO" id="GO:0016491">
    <property type="term" value="F:oxidoreductase activity"/>
    <property type="evidence" value="ECO:0007669"/>
    <property type="project" value="InterPro"/>
</dbReference>
<reference evidence="3" key="1">
    <citation type="journal article" date="2019" name="bioRxiv">
        <title>The Genome of the Zebra Mussel, Dreissena polymorpha: A Resource for Invasive Species Research.</title>
        <authorList>
            <person name="McCartney M.A."/>
            <person name="Auch B."/>
            <person name="Kono T."/>
            <person name="Mallez S."/>
            <person name="Zhang Y."/>
            <person name="Obille A."/>
            <person name="Becker A."/>
            <person name="Abrahante J.E."/>
            <person name="Garbe J."/>
            <person name="Badalamenti J.P."/>
            <person name="Herman A."/>
            <person name="Mangelson H."/>
            <person name="Liachko I."/>
            <person name="Sullivan S."/>
            <person name="Sone E.D."/>
            <person name="Koren S."/>
            <person name="Silverstein K.A.T."/>
            <person name="Beckman K.B."/>
            <person name="Gohl D.M."/>
        </authorList>
    </citation>
    <scope>NUCLEOTIDE SEQUENCE</scope>
    <source>
        <strain evidence="3">Duluth1</strain>
        <tissue evidence="3">Whole animal</tissue>
    </source>
</reference>
<gene>
    <name evidence="3" type="ORF">DPMN_037449</name>
</gene>
<protein>
    <recommendedName>
        <fullName evidence="2">Plastocyanin-like domain-containing protein</fullName>
    </recommendedName>
</protein>
<keyword evidence="1" id="KW-0812">Transmembrane</keyword>
<dbReference type="InterPro" id="IPR008972">
    <property type="entry name" value="Cupredoxin"/>
</dbReference>
<evidence type="ECO:0000259" key="2">
    <source>
        <dbReference type="Pfam" id="PF07731"/>
    </source>
</evidence>
<reference evidence="3" key="2">
    <citation type="submission" date="2020-11" db="EMBL/GenBank/DDBJ databases">
        <authorList>
            <person name="McCartney M.A."/>
            <person name="Auch B."/>
            <person name="Kono T."/>
            <person name="Mallez S."/>
            <person name="Becker A."/>
            <person name="Gohl D.M."/>
            <person name="Silverstein K.A.T."/>
            <person name="Koren S."/>
            <person name="Bechman K.B."/>
            <person name="Herman A."/>
            <person name="Abrahante J.E."/>
            <person name="Garbe J."/>
        </authorList>
    </citation>
    <scope>NUCLEOTIDE SEQUENCE</scope>
    <source>
        <strain evidence="3">Duluth1</strain>
        <tissue evidence="3">Whole animal</tissue>
    </source>
</reference>
<dbReference type="Pfam" id="PF07731">
    <property type="entry name" value="Cu-oxidase_2"/>
    <property type="match status" value="1"/>
</dbReference>
<dbReference type="EMBL" id="JAIWYP010000002">
    <property type="protein sequence ID" value="KAH3874207.1"/>
    <property type="molecule type" value="Genomic_DNA"/>
</dbReference>
<dbReference type="Gene3D" id="2.60.40.420">
    <property type="entry name" value="Cupredoxins - blue copper proteins"/>
    <property type="match status" value="1"/>
</dbReference>
<evidence type="ECO:0000313" key="3">
    <source>
        <dbReference type="EMBL" id="KAH3874207.1"/>
    </source>
</evidence>
<keyword evidence="4" id="KW-1185">Reference proteome</keyword>
<proteinExistence type="predicted"/>
<name>A0A9D4MB12_DREPO</name>
<dbReference type="Proteomes" id="UP000828390">
    <property type="component" value="Unassembled WGS sequence"/>
</dbReference>
<dbReference type="GO" id="GO:0005507">
    <property type="term" value="F:copper ion binding"/>
    <property type="evidence" value="ECO:0007669"/>
    <property type="project" value="InterPro"/>
</dbReference>
<keyword evidence="1" id="KW-0472">Membrane</keyword>
<comment type="caution">
    <text evidence="3">The sequence shown here is derived from an EMBL/GenBank/DDBJ whole genome shotgun (WGS) entry which is preliminary data.</text>
</comment>
<feature type="transmembrane region" description="Helical" evidence="1">
    <location>
        <begin position="122"/>
        <end position="141"/>
    </location>
</feature>
<dbReference type="SUPFAM" id="SSF49503">
    <property type="entry name" value="Cupredoxins"/>
    <property type="match status" value="1"/>
</dbReference>
<dbReference type="AlphaFoldDB" id="A0A9D4MB12"/>
<organism evidence="3 4">
    <name type="scientific">Dreissena polymorpha</name>
    <name type="common">Zebra mussel</name>
    <name type="synonym">Mytilus polymorpha</name>
    <dbReference type="NCBI Taxonomy" id="45954"/>
    <lineage>
        <taxon>Eukaryota</taxon>
        <taxon>Metazoa</taxon>
        <taxon>Spiralia</taxon>
        <taxon>Lophotrochozoa</taxon>
        <taxon>Mollusca</taxon>
        <taxon>Bivalvia</taxon>
        <taxon>Autobranchia</taxon>
        <taxon>Heteroconchia</taxon>
        <taxon>Euheterodonta</taxon>
        <taxon>Imparidentia</taxon>
        <taxon>Neoheterodontei</taxon>
        <taxon>Myida</taxon>
        <taxon>Dreissenoidea</taxon>
        <taxon>Dreissenidae</taxon>
        <taxon>Dreissena</taxon>
    </lineage>
</organism>
<evidence type="ECO:0000256" key="1">
    <source>
        <dbReference type="SAM" id="Phobius"/>
    </source>
</evidence>
<feature type="domain" description="Plastocyanin-like" evidence="2">
    <location>
        <begin position="21"/>
        <end position="129"/>
    </location>
</feature>
<dbReference type="InterPro" id="IPR011706">
    <property type="entry name" value="Cu-oxidase_C"/>
</dbReference>
<evidence type="ECO:0000313" key="4">
    <source>
        <dbReference type="Proteomes" id="UP000828390"/>
    </source>
</evidence>
<keyword evidence="1" id="KW-1133">Transmembrane helix</keyword>